<dbReference type="InterPro" id="IPR051276">
    <property type="entry name" value="Saccharopine_DH-like_oxidrdct"/>
</dbReference>
<dbReference type="GO" id="GO:0005886">
    <property type="term" value="C:plasma membrane"/>
    <property type="evidence" value="ECO:0007669"/>
    <property type="project" value="TreeGrafter"/>
</dbReference>
<reference evidence="1" key="1">
    <citation type="journal article" date="2020" name="Cell">
        <title>Large-Scale Comparative Analyses of Tick Genomes Elucidate Their Genetic Diversity and Vector Capacities.</title>
        <authorList>
            <consortium name="Tick Genome and Microbiome Consortium (TIGMIC)"/>
            <person name="Jia N."/>
            <person name="Wang J."/>
            <person name="Shi W."/>
            <person name="Du L."/>
            <person name="Sun Y."/>
            <person name="Zhan W."/>
            <person name="Jiang J.F."/>
            <person name="Wang Q."/>
            <person name="Zhang B."/>
            <person name="Ji P."/>
            <person name="Bell-Sakyi L."/>
            <person name="Cui X.M."/>
            <person name="Yuan T.T."/>
            <person name="Jiang B.G."/>
            <person name="Yang W.F."/>
            <person name="Lam T.T."/>
            <person name="Chang Q.C."/>
            <person name="Ding S.J."/>
            <person name="Wang X.J."/>
            <person name="Zhu J.G."/>
            <person name="Ruan X.D."/>
            <person name="Zhao L."/>
            <person name="Wei J.T."/>
            <person name="Ye R.Z."/>
            <person name="Que T.C."/>
            <person name="Du C.H."/>
            <person name="Zhou Y.H."/>
            <person name="Cheng J.X."/>
            <person name="Dai P.F."/>
            <person name="Guo W.B."/>
            <person name="Han X.H."/>
            <person name="Huang E.J."/>
            <person name="Li L.F."/>
            <person name="Wei W."/>
            <person name="Gao Y.C."/>
            <person name="Liu J.Z."/>
            <person name="Shao H.Z."/>
            <person name="Wang X."/>
            <person name="Wang C.C."/>
            <person name="Yang T.C."/>
            <person name="Huo Q.B."/>
            <person name="Li W."/>
            <person name="Chen H.Y."/>
            <person name="Chen S.E."/>
            <person name="Zhou L.G."/>
            <person name="Ni X.B."/>
            <person name="Tian J.H."/>
            <person name="Sheng Y."/>
            <person name="Liu T."/>
            <person name="Pan Y.S."/>
            <person name="Xia L.Y."/>
            <person name="Li J."/>
            <person name="Zhao F."/>
            <person name="Cao W.C."/>
        </authorList>
    </citation>
    <scope>NUCLEOTIDE SEQUENCE</scope>
    <source>
        <strain evidence="1">Rsan-2018</strain>
    </source>
</reference>
<proteinExistence type="predicted"/>
<dbReference type="PANTHER" id="PTHR12286">
    <property type="entry name" value="SACCHAROPINE DEHYDROGENASE-LIKE OXIDOREDUCTASE"/>
    <property type="match status" value="1"/>
</dbReference>
<evidence type="ECO:0008006" key="3">
    <source>
        <dbReference type="Google" id="ProtNLM"/>
    </source>
</evidence>
<dbReference type="GO" id="GO:0009247">
    <property type="term" value="P:glycolipid biosynthetic process"/>
    <property type="evidence" value="ECO:0007669"/>
    <property type="project" value="TreeGrafter"/>
</dbReference>
<comment type="caution">
    <text evidence="1">The sequence shown here is derived from an EMBL/GenBank/DDBJ whole genome shotgun (WGS) entry which is preliminary data.</text>
</comment>
<evidence type="ECO:0000313" key="2">
    <source>
        <dbReference type="Proteomes" id="UP000821837"/>
    </source>
</evidence>
<name>A0A9D4QCC0_RHISA</name>
<dbReference type="Proteomes" id="UP000821837">
    <property type="component" value="Chromosome 11"/>
</dbReference>
<evidence type="ECO:0000313" key="1">
    <source>
        <dbReference type="EMBL" id="KAH7973088.1"/>
    </source>
</evidence>
<dbReference type="GO" id="GO:0005811">
    <property type="term" value="C:lipid droplet"/>
    <property type="evidence" value="ECO:0007669"/>
    <property type="project" value="TreeGrafter"/>
</dbReference>
<dbReference type="PANTHER" id="PTHR12286:SF5">
    <property type="entry name" value="SACCHAROPINE DEHYDROGENASE-LIKE OXIDOREDUCTASE"/>
    <property type="match status" value="1"/>
</dbReference>
<gene>
    <name evidence="1" type="ORF">HPB52_021163</name>
</gene>
<sequence length="99" mass="10618">MGCSFTMTMRGRGWTEKLAENTDRHAGPMDRSLTIQLAGPDPAYVTTAVCMVQVAVVVLKEQQKMVVKGGVLSPGVALDGTSFMERVLKRGFSVAVVSD</sequence>
<keyword evidence="2" id="KW-1185">Reference proteome</keyword>
<reference evidence="1" key="2">
    <citation type="submission" date="2021-09" db="EMBL/GenBank/DDBJ databases">
        <authorList>
            <person name="Jia N."/>
            <person name="Wang J."/>
            <person name="Shi W."/>
            <person name="Du L."/>
            <person name="Sun Y."/>
            <person name="Zhan W."/>
            <person name="Jiang J."/>
            <person name="Wang Q."/>
            <person name="Zhang B."/>
            <person name="Ji P."/>
            <person name="Sakyi L.B."/>
            <person name="Cui X."/>
            <person name="Yuan T."/>
            <person name="Jiang B."/>
            <person name="Yang W."/>
            <person name="Lam T.T.-Y."/>
            <person name="Chang Q."/>
            <person name="Ding S."/>
            <person name="Wang X."/>
            <person name="Zhu J."/>
            <person name="Ruan X."/>
            <person name="Zhao L."/>
            <person name="Wei J."/>
            <person name="Que T."/>
            <person name="Du C."/>
            <person name="Cheng J."/>
            <person name="Dai P."/>
            <person name="Han X."/>
            <person name="Huang E."/>
            <person name="Gao Y."/>
            <person name="Liu J."/>
            <person name="Shao H."/>
            <person name="Ye R."/>
            <person name="Li L."/>
            <person name="Wei W."/>
            <person name="Wang X."/>
            <person name="Wang C."/>
            <person name="Huo Q."/>
            <person name="Li W."/>
            <person name="Guo W."/>
            <person name="Chen H."/>
            <person name="Chen S."/>
            <person name="Zhou L."/>
            <person name="Zhou L."/>
            <person name="Ni X."/>
            <person name="Tian J."/>
            <person name="Zhou Y."/>
            <person name="Sheng Y."/>
            <person name="Liu T."/>
            <person name="Pan Y."/>
            <person name="Xia L."/>
            <person name="Li J."/>
            <person name="Zhao F."/>
            <person name="Cao W."/>
        </authorList>
    </citation>
    <scope>NUCLEOTIDE SEQUENCE</scope>
    <source>
        <strain evidence="1">Rsan-2018</strain>
        <tissue evidence="1">Larvae</tissue>
    </source>
</reference>
<dbReference type="VEuPathDB" id="VectorBase:RSAN_028784"/>
<organism evidence="1 2">
    <name type="scientific">Rhipicephalus sanguineus</name>
    <name type="common">Brown dog tick</name>
    <name type="synonym">Ixodes sanguineus</name>
    <dbReference type="NCBI Taxonomy" id="34632"/>
    <lineage>
        <taxon>Eukaryota</taxon>
        <taxon>Metazoa</taxon>
        <taxon>Ecdysozoa</taxon>
        <taxon>Arthropoda</taxon>
        <taxon>Chelicerata</taxon>
        <taxon>Arachnida</taxon>
        <taxon>Acari</taxon>
        <taxon>Parasitiformes</taxon>
        <taxon>Ixodida</taxon>
        <taxon>Ixodoidea</taxon>
        <taxon>Ixodidae</taxon>
        <taxon>Rhipicephalinae</taxon>
        <taxon>Rhipicephalus</taxon>
        <taxon>Rhipicephalus</taxon>
    </lineage>
</organism>
<protein>
    <recommendedName>
        <fullName evidence="3">Saccharopine dehydrogenase-like C-terminal domain-containing protein</fullName>
    </recommendedName>
</protein>
<dbReference type="GO" id="GO:0005739">
    <property type="term" value="C:mitochondrion"/>
    <property type="evidence" value="ECO:0007669"/>
    <property type="project" value="TreeGrafter"/>
</dbReference>
<accession>A0A9D4QCC0</accession>
<dbReference type="EMBL" id="JABSTV010001247">
    <property type="protein sequence ID" value="KAH7973088.1"/>
    <property type="molecule type" value="Genomic_DNA"/>
</dbReference>
<dbReference type="AlphaFoldDB" id="A0A9D4QCC0"/>